<evidence type="ECO:0000313" key="3">
    <source>
        <dbReference type="Proteomes" id="UP000249634"/>
    </source>
</evidence>
<gene>
    <name evidence="2" type="primary">dltX</name>
    <name evidence="2" type="ORF">NCTC12958_01002</name>
</gene>
<evidence type="ECO:0000256" key="1">
    <source>
        <dbReference type="SAM" id="Phobius"/>
    </source>
</evidence>
<keyword evidence="1" id="KW-1133">Transmembrane helix</keyword>
<keyword evidence="1" id="KW-0812">Transmembrane</keyword>
<dbReference type="Pfam" id="PF12459">
    <property type="entry name" value="DltX"/>
    <property type="match status" value="1"/>
</dbReference>
<reference evidence="2 3" key="1">
    <citation type="submission" date="2018-06" db="EMBL/GenBank/DDBJ databases">
        <authorList>
            <consortium name="Pathogen Informatics"/>
            <person name="Doyle S."/>
        </authorList>
    </citation>
    <scope>NUCLEOTIDE SEQUENCE [LARGE SCALE GENOMIC DNA]</scope>
    <source>
        <strain evidence="2 3">NCTC12958</strain>
    </source>
</reference>
<organism evidence="2 3">
    <name type="scientific">Streptococcus thermophilus</name>
    <dbReference type="NCBI Taxonomy" id="1308"/>
    <lineage>
        <taxon>Bacteria</taxon>
        <taxon>Bacillati</taxon>
        <taxon>Bacillota</taxon>
        <taxon>Bacilli</taxon>
        <taxon>Lactobacillales</taxon>
        <taxon>Streptococcaceae</taxon>
        <taxon>Streptococcus</taxon>
    </lineage>
</organism>
<name>A0A2X3UEU9_STRTR</name>
<accession>A0A2X3UEU9</accession>
<evidence type="ECO:0000313" key="2">
    <source>
        <dbReference type="EMBL" id="SQF24808.1"/>
    </source>
</evidence>
<protein>
    <submittedName>
        <fullName evidence="2">Teichoic acids d-alanylation protein</fullName>
    </submittedName>
</protein>
<dbReference type="AlphaFoldDB" id="A0A2X3UEU9"/>
<dbReference type="InterPro" id="IPR021008">
    <property type="entry name" value="DltX"/>
</dbReference>
<feature type="transmembrane region" description="Helical" evidence="1">
    <location>
        <begin position="21"/>
        <end position="44"/>
    </location>
</feature>
<keyword evidence="1" id="KW-0472">Membrane</keyword>
<dbReference type="Proteomes" id="UP000249634">
    <property type="component" value="Chromosome 1"/>
</dbReference>
<sequence>MVKYKGYYIKKVSKIRMLKHKNVLVFLGQTLLYFAIFMALIYLYNYLGQGQGNFIYNEF</sequence>
<dbReference type="EMBL" id="LS483339">
    <property type="protein sequence ID" value="SQF24808.1"/>
    <property type="molecule type" value="Genomic_DNA"/>
</dbReference>
<proteinExistence type="predicted"/>